<dbReference type="AlphaFoldDB" id="A0A9Q9IF78"/>
<keyword evidence="3" id="KW-0472">Membrane</keyword>
<feature type="transmembrane region" description="Helical" evidence="3">
    <location>
        <begin position="129"/>
        <end position="149"/>
    </location>
</feature>
<dbReference type="PANTHER" id="PTHR22911">
    <property type="entry name" value="ACYL-MALONYL CONDENSING ENZYME-RELATED"/>
    <property type="match status" value="1"/>
</dbReference>
<dbReference type="InterPro" id="IPR000620">
    <property type="entry name" value="EamA_dom"/>
</dbReference>
<evidence type="ECO:0000259" key="4">
    <source>
        <dbReference type="Pfam" id="PF00892"/>
    </source>
</evidence>
<gene>
    <name evidence="5" type="ORF">Daura_02325</name>
</gene>
<feature type="region of interest" description="Disordered" evidence="2">
    <location>
        <begin position="382"/>
        <end position="405"/>
    </location>
</feature>
<reference evidence="5" key="1">
    <citation type="submission" date="2021-04" db="EMBL/GenBank/DDBJ databases">
        <title>Dactylosporangium aurantiacum NRRL B-8018 full assembly.</title>
        <authorList>
            <person name="Hartkoorn R.C."/>
            <person name="Beaudoing E."/>
            <person name="Hot D."/>
        </authorList>
    </citation>
    <scope>NUCLEOTIDE SEQUENCE</scope>
    <source>
        <strain evidence="5">NRRL B-8018</strain>
    </source>
</reference>
<evidence type="ECO:0000313" key="5">
    <source>
        <dbReference type="EMBL" id="UWZ55139.1"/>
    </source>
</evidence>
<name>A0A9Q9IF78_9ACTN</name>
<keyword evidence="3" id="KW-1133">Transmembrane helix</keyword>
<feature type="transmembrane region" description="Helical" evidence="3">
    <location>
        <begin position="99"/>
        <end position="122"/>
    </location>
</feature>
<feature type="transmembrane region" description="Helical" evidence="3">
    <location>
        <begin position="219"/>
        <end position="239"/>
    </location>
</feature>
<dbReference type="SUPFAM" id="SSF103481">
    <property type="entry name" value="Multidrug resistance efflux transporter EmrE"/>
    <property type="match status" value="2"/>
</dbReference>
<dbReference type="Pfam" id="PF00892">
    <property type="entry name" value="EamA"/>
    <property type="match status" value="2"/>
</dbReference>
<dbReference type="KEGG" id="daur:Daura_02325"/>
<feature type="region of interest" description="Disordered" evidence="2">
    <location>
        <begin position="297"/>
        <end position="363"/>
    </location>
</feature>
<accession>A0A9Q9IF78</accession>
<feature type="transmembrane region" description="Helical" evidence="3">
    <location>
        <begin position="272"/>
        <end position="291"/>
    </location>
</feature>
<dbReference type="PANTHER" id="PTHR22911:SF79">
    <property type="entry name" value="MOBA-LIKE NTP TRANSFERASE DOMAIN-CONTAINING PROTEIN"/>
    <property type="match status" value="1"/>
</dbReference>
<feature type="transmembrane region" description="Helical" evidence="3">
    <location>
        <begin position="155"/>
        <end position="174"/>
    </location>
</feature>
<protein>
    <submittedName>
        <fullName evidence="5">EamA family transporter</fullName>
    </submittedName>
</protein>
<feature type="transmembrane region" description="Helical" evidence="3">
    <location>
        <begin position="46"/>
        <end position="63"/>
    </location>
</feature>
<evidence type="ECO:0000256" key="1">
    <source>
        <dbReference type="ARBA" id="ARBA00007362"/>
    </source>
</evidence>
<keyword evidence="6" id="KW-1185">Reference proteome</keyword>
<dbReference type="RefSeq" id="WP_081971393.1">
    <property type="nucleotide sequence ID" value="NZ_CP073767.1"/>
</dbReference>
<feature type="transmembrane region" description="Helical" evidence="3">
    <location>
        <begin position="246"/>
        <end position="266"/>
    </location>
</feature>
<feature type="compositionally biased region" description="Low complexity" evidence="2">
    <location>
        <begin position="331"/>
        <end position="345"/>
    </location>
</feature>
<dbReference type="OrthoDB" id="3821087at2"/>
<feature type="transmembrane region" description="Helical" evidence="3">
    <location>
        <begin position="75"/>
        <end position="93"/>
    </location>
</feature>
<comment type="similarity">
    <text evidence="1">Belongs to the EamA transporter family.</text>
</comment>
<dbReference type="Proteomes" id="UP001058003">
    <property type="component" value="Chromosome"/>
</dbReference>
<feature type="domain" description="EamA" evidence="4">
    <location>
        <begin position="157"/>
        <end position="289"/>
    </location>
</feature>
<dbReference type="GO" id="GO:0016020">
    <property type="term" value="C:membrane"/>
    <property type="evidence" value="ECO:0007669"/>
    <property type="project" value="InterPro"/>
</dbReference>
<feature type="transmembrane region" description="Helical" evidence="3">
    <location>
        <begin position="186"/>
        <end position="207"/>
    </location>
</feature>
<evidence type="ECO:0000313" key="6">
    <source>
        <dbReference type="Proteomes" id="UP001058003"/>
    </source>
</evidence>
<evidence type="ECO:0000256" key="3">
    <source>
        <dbReference type="SAM" id="Phobius"/>
    </source>
</evidence>
<feature type="domain" description="EamA" evidence="4">
    <location>
        <begin position="11"/>
        <end position="145"/>
    </location>
</feature>
<proteinExistence type="inferred from homology"/>
<organism evidence="5 6">
    <name type="scientific">Dactylosporangium aurantiacum</name>
    <dbReference type="NCBI Taxonomy" id="35754"/>
    <lineage>
        <taxon>Bacteria</taxon>
        <taxon>Bacillati</taxon>
        <taxon>Actinomycetota</taxon>
        <taxon>Actinomycetes</taxon>
        <taxon>Micromonosporales</taxon>
        <taxon>Micromonosporaceae</taxon>
        <taxon>Dactylosporangium</taxon>
    </lineage>
</organism>
<keyword evidence="3" id="KW-0812">Transmembrane</keyword>
<evidence type="ECO:0000256" key="2">
    <source>
        <dbReference type="SAM" id="MobiDB-lite"/>
    </source>
</evidence>
<dbReference type="EMBL" id="CP073767">
    <property type="protein sequence ID" value="UWZ55139.1"/>
    <property type="molecule type" value="Genomic_DNA"/>
</dbReference>
<feature type="transmembrane region" description="Helical" evidence="3">
    <location>
        <begin position="12"/>
        <end position="34"/>
    </location>
</feature>
<sequence length="405" mass="40268">MGHNAILSVGRGLCFIAFAAVAWGVGGFVAAVLYDHSGLGPVAVTFWRYLGGLLLLVALRPLGRRDGDTPRGWGRLVLNGLGMALYQTTYYVAIDLAGVAVATVVVLGSGPVLVALGARLFLGERLGRAGAAIMAVSLAGLVLLTGASGGGRSPLQGLAVALVSAAGYAAVTLLNRAATDDPYDSALGGFAVGSVALLPLALAEGLLPTRGGAGETIGLLAFLGAVPTALAYALFFAGLTVVRATTAAVVALVEPVAAVALGVVVLHEPLTGWSAAGAGLLLLSVLMLTFAEGRRVRQDRTAPAATGGRLVRDDRTAPATGAGQRVRRSRTTAVTANAPAATAAASPHHHRCEEDRGAGGADLDTGGGGDCAALASTTDVALTGSAPGPATTTVHVPGARTGPEV</sequence>
<dbReference type="InterPro" id="IPR037185">
    <property type="entry name" value="EmrE-like"/>
</dbReference>